<feature type="region of interest" description="Disordered" evidence="1">
    <location>
        <begin position="1"/>
        <end position="84"/>
    </location>
</feature>
<protein>
    <submittedName>
        <fullName evidence="2">Uncharacterized protein</fullName>
    </submittedName>
</protein>
<feature type="compositionally biased region" description="Acidic residues" evidence="1">
    <location>
        <begin position="52"/>
        <end position="63"/>
    </location>
</feature>
<dbReference type="Proteomes" id="UP000777482">
    <property type="component" value="Unassembled WGS sequence"/>
</dbReference>
<feature type="compositionally biased region" description="Gly residues" evidence="1">
    <location>
        <begin position="8"/>
        <end position="27"/>
    </location>
</feature>
<organism evidence="2 3">
    <name type="scientific">Rhodotorula mucilaginosa</name>
    <name type="common">Yeast</name>
    <name type="synonym">Rhodotorula rubra</name>
    <dbReference type="NCBI Taxonomy" id="5537"/>
    <lineage>
        <taxon>Eukaryota</taxon>
        <taxon>Fungi</taxon>
        <taxon>Dikarya</taxon>
        <taxon>Basidiomycota</taxon>
        <taxon>Pucciniomycotina</taxon>
        <taxon>Microbotryomycetes</taxon>
        <taxon>Sporidiobolales</taxon>
        <taxon>Sporidiobolaceae</taxon>
        <taxon>Rhodotorula</taxon>
    </lineage>
</organism>
<gene>
    <name evidence="2" type="ORF">C6P46_002185</name>
</gene>
<proteinExistence type="predicted"/>
<feature type="region of interest" description="Disordered" evidence="1">
    <location>
        <begin position="124"/>
        <end position="180"/>
    </location>
</feature>
<feature type="compositionally biased region" description="Low complexity" evidence="1">
    <location>
        <begin position="134"/>
        <end position="158"/>
    </location>
</feature>
<evidence type="ECO:0000256" key="1">
    <source>
        <dbReference type="SAM" id="MobiDB-lite"/>
    </source>
</evidence>
<dbReference type="AlphaFoldDB" id="A0A9P7B1A0"/>
<accession>A0A9P7B1A0</accession>
<keyword evidence="3" id="KW-1185">Reference proteome</keyword>
<reference evidence="2 3" key="1">
    <citation type="submission" date="2020-11" db="EMBL/GenBank/DDBJ databases">
        <title>Kefir isolates.</title>
        <authorList>
            <person name="Marcisauskas S."/>
            <person name="Kim Y."/>
            <person name="Blasche S."/>
        </authorList>
    </citation>
    <scope>NUCLEOTIDE SEQUENCE [LARGE SCALE GENOMIC DNA]</scope>
    <source>
        <strain evidence="2 3">KR</strain>
    </source>
</reference>
<dbReference type="EMBL" id="PUHQ01000173">
    <property type="protein sequence ID" value="KAG0653839.1"/>
    <property type="molecule type" value="Genomic_DNA"/>
</dbReference>
<feature type="compositionally biased region" description="Low complexity" evidence="1">
    <location>
        <begin position="170"/>
        <end position="180"/>
    </location>
</feature>
<evidence type="ECO:0000313" key="2">
    <source>
        <dbReference type="EMBL" id="KAG0653839.1"/>
    </source>
</evidence>
<comment type="caution">
    <text evidence="2">The sequence shown here is derived from an EMBL/GenBank/DDBJ whole genome shotgun (WGS) entry which is preliminary data.</text>
</comment>
<evidence type="ECO:0000313" key="3">
    <source>
        <dbReference type="Proteomes" id="UP000777482"/>
    </source>
</evidence>
<sequence>MFGFSFVGRGGAGPSGSFGSGSNGGNPQGAEMTRVATLTRPPNSATDQAGEQQDDDDDDDEAAGEAHDGDDAQGVLVVEPTSRRLVVPERRVQGELGFSSDPPLIGISRSRGVSTLTVTWSTHPQLPIRMNRQGQGQRSAFGASSSSSRSGSNSTFGGSKRHSGPPSPSPSHTSFKSRPA</sequence>
<name>A0A9P7B1A0_RHOMI</name>